<comment type="caution">
    <text evidence="2">The sequence shown here is derived from an EMBL/GenBank/DDBJ whole genome shotgun (WGS) entry which is preliminary data.</text>
</comment>
<dbReference type="VEuPathDB" id="FungiDB:H310_01536"/>
<feature type="domain" description="N-acetyltransferase" evidence="1">
    <location>
        <begin position="1"/>
        <end position="88"/>
    </location>
</feature>
<name>A0A3R6VQN6_9STRA</name>
<protein>
    <recommendedName>
        <fullName evidence="1">N-acetyltransferase domain-containing protein</fullName>
    </recommendedName>
</protein>
<keyword evidence="3" id="KW-1185">Reference proteome</keyword>
<feature type="non-terminal residue" evidence="2">
    <location>
        <position position="88"/>
    </location>
</feature>
<dbReference type="Pfam" id="PF00583">
    <property type="entry name" value="Acetyltransf_1"/>
    <property type="match status" value="1"/>
</dbReference>
<proteinExistence type="predicted"/>
<evidence type="ECO:0000259" key="1">
    <source>
        <dbReference type="PROSITE" id="PS51186"/>
    </source>
</evidence>
<dbReference type="AlphaFoldDB" id="A0A3R6VQN6"/>
<dbReference type="SUPFAM" id="SSF55729">
    <property type="entry name" value="Acyl-CoA N-acyltransferases (Nat)"/>
    <property type="match status" value="1"/>
</dbReference>
<evidence type="ECO:0000313" key="3">
    <source>
        <dbReference type="Proteomes" id="UP000285060"/>
    </source>
</evidence>
<dbReference type="InterPro" id="IPR000182">
    <property type="entry name" value="GNAT_dom"/>
</dbReference>
<dbReference type="CDD" id="cd04301">
    <property type="entry name" value="NAT_SF"/>
    <property type="match status" value="1"/>
</dbReference>
<dbReference type="InterPro" id="IPR016181">
    <property type="entry name" value="Acyl_CoA_acyltransferase"/>
</dbReference>
<sequence length="88" mass="9508">MMFMWVVDGKPVGFASYAPDVEVDGETVYRIGSVFITPTERCKGYASALTAALSQHVRASNPSQTARVCLFADAANPASNKAYQRIGF</sequence>
<gene>
    <name evidence="2" type="ORF">DYB32_002280</name>
</gene>
<dbReference type="Gene3D" id="3.40.630.30">
    <property type="match status" value="1"/>
</dbReference>
<dbReference type="EMBL" id="QUSY01000116">
    <property type="protein sequence ID" value="RHY32738.1"/>
    <property type="molecule type" value="Genomic_DNA"/>
</dbReference>
<accession>A0A3R6VQN6</accession>
<evidence type="ECO:0000313" key="2">
    <source>
        <dbReference type="EMBL" id="RHY32738.1"/>
    </source>
</evidence>
<organism evidence="2 3">
    <name type="scientific">Aphanomyces invadans</name>
    <dbReference type="NCBI Taxonomy" id="157072"/>
    <lineage>
        <taxon>Eukaryota</taxon>
        <taxon>Sar</taxon>
        <taxon>Stramenopiles</taxon>
        <taxon>Oomycota</taxon>
        <taxon>Saprolegniomycetes</taxon>
        <taxon>Saprolegniales</taxon>
        <taxon>Verrucalvaceae</taxon>
        <taxon>Aphanomyces</taxon>
    </lineage>
</organism>
<dbReference type="Proteomes" id="UP000285060">
    <property type="component" value="Unassembled WGS sequence"/>
</dbReference>
<dbReference type="PROSITE" id="PS51186">
    <property type="entry name" value="GNAT"/>
    <property type="match status" value="1"/>
</dbReference>
<reference evidence="2 3" key="1">
    <citation type="submission" date="2018-08" db="EMBL/GenBank/DDBJ databases">
        <title>Aphanomyces genome sequencing and annotation.</title>
        <authorList>
            <person name="Minardi D."/>
            <person name="Oidtmann B."/>
            <person name="Van Der Giezen M."/>
            <person name="Studholme D.J."/>
        </authorList>
    </citation>
    <scope>NUCLEOTIDE SEQUENCE [LARGE SCALE GENOMIC DNA]</scope>
    <source>
        <strain evidence="2 3">NJM0002</strain>
    </source>
</reference>
<dbReference type="GO" id="GO:0016747">
    <property type="term" value="F:acyltransferase activity, transferring groups other than amino-acyl groups"/>
    <property type="evidence" value="ECO:0007669"/>
    <property type="project" value="InterPro"/>
</dbReference>